<dbReference type="EMBL" id="CP049887">
    <property type="protein sequence ID" value="QIL47030.1"/>
    <property type="molecule type" value="Genomic_DNA"/>
</dbReference>
<accession>A0A6G8APX5</accession>
<evidence type="ECO:0000313" key="2">
    <source>
        <dbReference type="Proteomes" id="UP000501747"/>
    </source>
</evidence>
<dbReference type="Pfam" id="PF20458">
    <property type="entry name" value="DUF6711"/>
    <property type="match status" value="1"/>
</dbReference>
<dbReference type="RefSeq" id="WP_166033142.1">
    <property type="nucleotide sequence ID" value="NZ_CP049887.1"/>
</dbReference>
<keyword evidence="2" id="KW-1185">Reference proteome</keyword>
<evidence type="ECO:0000313" key="1">
    <source>
        <dbReference type="EMBL" id="QIL47030.1"/>
    </source>
</evidence>
<dbReference type="Proteomes" id="UP000501747">
    <property type="component" value="Chromosome"/>
</dbReference>
<gene>
    <name evidence="1" type="ORF">G7082_00035</name>
</gene>
<name>A0A6G8APX5_9ENTE</name>
<proteinExistence type="predicted"/>
<protein>
    <recommendedName>
        <fullName evidence="3">Phage tail protein</fullName>
    </recommendedName>
</protein>
<reference evidence="1 2" key="1">
    <citation type="submission" date="2020-03" db="EMBL/GenBank/DDBJ databases">
        <title>Vagococcus sp. nov., isolated from beetles.</title>
        <authorList>
            <person name="Hyun D.-W."/>
            <person name="Bae J.-W."/>
        </authorList>
    </citation>
    <scope>NUCLEOTIDE SEQUENCE [LARGE SCALE GENOMIC DNA]</scope>
    <source>
        <strain evidence="1 2">HDW17B</strain>
    </source>
</reference>
<dbReference type="AlphaFoldDB" id="A0A6G8APX5"/>
<organism evidence="1 2">
    <name type="scientific">Vagococcus hydrophili</name>
    <dbReference type="NCBI Taxonomy" id="2714947"/>
    <lineage>
        <taxon>Bacteria</taxon>
        <taxon>Bacillati</taxon>
        <taxon>Bacillota</taxon>
        <taxon>Bacilli</taxon>
        <taxon>Lactobacillales</taxon>
        <taxon>Enterococcaceae</taxon>
        <taxon>Vagococcus</taxon>
    </lineage>
</organism>
<dbReference type="KEGG" id="vhy:G7082_00035"/>
<evidence type="ECO:0008006" key="3">
    <source>
        <dbReference type="Google" id="ProtNLM"/>
    </source>
</evidence>
<sequence length="121" mass="13564">MSGALTINGVSVKPPRDFTVGLNTIDSDTSGRNAKGKMKRDIIDQKVKLELKWGPLSDAEISTILKSVKGKFFTVNYPDPEEGKQLTKSFYVGDRTAPAYSWNEKFKSIKWEGLSMNFIEE</sequence>
<dbReference type="InterPro" id="IPR046557">
    <property type="entry name" value="DUF6711"/>
</dbReference>